<proteinExistence type="inferred from homology"/>
<evidence type="ECO:0000313" key="9">
    <source>
        <dbReference type="Proteomes" id="UP001476798"/>
    </source>
</evidence>
<dbReference type="Proteomes" id="UP001476798">
    <property type="component" value="Unassembled WGS sequence"/>
</dbReference>
<name>A0ABV0NSK5_9TELE</name>
<keyword evidence="5" id="KW-0175">Coiled coil</keyword>
<organism evidence="8 9">
    <name type="scientific">Goodea atripinnis</name>
    <dbReference type="NCBI Taxonomy" id="208336"/>
    <lineage>
        <taxon>Eukaryota</taxon>
        <taxon>Metazoa</taxon>
        <taxon>Chordata</taxon>
        <taxon>Craniata</taxon>
        <taxon>Vertebrata</taxon>
        <taxon>Euteleostomi</taxon>
        <taxon>Actinopterygii</taxon>
        <taxon>Neopterygii</taxon>
        <taxon>Teleostei</taxon>
        <taxon>Neoteleostei</taxon>
        <taxon>Acanthomorphata</taxon>
        <taxon>Ovalentaria</taxon>
        <taxon>Atherinomorphae</taxon>
        <taxon>Cyprinodontiformes</taxon>
        <taxon>Goodeidae</taxon>
        <taxon>Goodea</taxon>
    </lineage>
</organism>
<comment type="subcellular location">
    <subcellularLocation>
        <location evidence="1">Cytoplasm</location>
        <location evidence="1">Cytoskeleton</location>
    </subcellularLocation>
</comment>
<evidence type="ECO:0000256" key="6">
    <source>
        <dbReference type="SAM" id="MobiDB-lite"/>
    </source>
</evidence>
<evidence type="ECO:0000313" key="8">
    <source>
        <dbReference type="EMBL" id="MEQ2173996.1"/>
    </source>
</evidence>
<dbReference type="PANTHER" id="PTHR15012">
    <property type="entry name" value="APICAL PROTEIN/SHROOM-RELATED"/>
    <property type="match status" value="1"/>
</dbReference>
<feature type="region of interest" description="Disordered" evidence="6">
    <location>
        <begin position="252"/>
        <end position="287"/>
    </location>
</feature>
<evidence type="ECO:0000259" key="7">
    <source>
        <dbReference type="PROSITE" id="PS51307"/>
    </source>
</evidence>
<comment type="similarity">
    <text evidence="2">Belongs to the shroom family.</text>
</comment>
<protein>
    <recommendedName>
        <fullName evidence="7">ASD2 domain-containing protein</fullName>
    </recommendedName>
</protein>
<evidence type="ECO:0000256" key="2">
    <source>
        <dbReference type="ARBA" id="ARBA00006469"/>
    </source>
</evidence>
<gene>
    <name evidence="8" type="ORF">GOODEAATRI_003226</name>
</gene>
<evidence type="ECO:0000256" key="5">
    <source>
        <dbReference type="SAM" id="Coils"/>
    </source>
</evidence>
<evidence type="ECO:0000256" key="4">
    <source>
        <dbReference type="ARBA" id="ARBA00023212"/>
    </source>
</evidence>
<dbReference type="InterPro" id="IPR014799">
    <property type="entry name" value="ASD2_dom"/>
</dbReference>
<feature type="compositionally biased region" description="Low complexity" evidence="6">
    <location>
        <begin position="260"/>
        <end position="276"/>
    </location>
</feature>
<keyword evidence="9" id="KW-1185">Reference proteome</keyword>
<dbReference type="PROSITE" id="PS51307">
    <property type="entry name" value="ASD2"/>
    <property type="match status" value="1"/>
</dbReference>
<reference evidence="8 9" key="1">
    <citation type="submission" date="2021-06" db="EMBL/GenBank/DDBJ databases">
        <authorList>
            <person name="Palmer J.M."/>
        </authorList>
    </citation>
    <scope>NUCLEOTIDE SEQUENCE [LARGE SCALE GENOMIC DNA]</scope>
    <source>
        <strain evidence="8 9">GA_2019</strain>
        <tissue evidence="8">Muscle</tissue>
    </source>
</reference>
<sequence length="287" mass="32734">MNAHSSLHLRLRGKVLLFTSVYIFPPDTSCFPKIGVICALLHQVKLCQALQKSVDALQREKQALGEEQKHHQALGASIEVLIQEHLKTNEKEKYSIFIGDLERIVNLLLSLCSRLLRVDKSLNSLERDELMTEDAAEERVRYTAGHRPSVYFYNSYCRMYENLKVLKYLHSSADSLHHKRSLLLRQTEDARELKENLDRRQCVVNAILSGYLTEAQLQDYRHFVSAKPSLLIRQRHLDDLIRQREEQLTRLTESMPTEAGGWSPGSASSSTIPGPGHSVRSTTVTSL</sequence>
<dbReference type="Pfam" id="PF08687">
    <property type="entry name" value="ASD2"/>
    <property type="match status" value="2"/>
</dbReference>
<dbReference type="EMBL" id="JAHRIO010050097">
    <property type="protein sequence ID" value="MEQ2173996.1"/>
    <property type="molecule type" value="Genomic_DNA"/>
</dbReference>
<keyword evidence="3" id="KW-0963">Cytoplasm</keyword>
<dbReference type="Gene3D" id="6.10.250.3120">
    <property type="match status" value="1"/>
</dbReference>
<dbReference type="InterPro" id="IPR027685">
    <property type="entry name" value="Shroom_fam"/>
</dbReference>
<keyword evidence="4" id="KW-0206">Cytoskeleton</keyword>
<feature type="coiled-coil region" evidence="5">
    <location>
        <begin position="47"/>
        <end position="74"/>
    </location>
</feature>
<feature type="domain" description="ASD2" evidence="7">
    <location>
        <begin position="1"/>
        <end position="256"/>
    </location>
</feature>
<dbReference type="PANTHER" id="PTHR15012:SF33">
    <property type="entry name" value="PROTEIN SHROOM3"/>
    <property type="match status" value="1"/>
</dbReference>
<evidence type="ECO:0000256" key="1">
    <source>
        <dbReference type="ARBA" id="ARBA00004245"/>
    </source>
</evidence>
<accession>A0ABV0NSK5</accession>
<evidence type="ECO:0000256" key="3">
    <source>
        <dbReference type="ARBA" id="ARBA00022490"/>
    </source>
</evidence>
<comment type="caution">
    <text evidence="8">The sequence shown here is derived from an EMBL/GenBank/DDBJ whole genome shotgun (WGS) entry which is preliminary data.</text>
</comment>